<evidence type="ECO:0000313" key="1">
    <source>
        <dbReference type="Proteomes" id="UP000095282"/>
    </source>
</evidence>
<proteinExistence type="predicted"/>
<dbReference type="WBParaSite" id="Csp11.Scaffold620.g6146.t1">
    <property type="protein sequence ID" value="Csp11.Scaffold620.g6146.t1"/>
    <property type="gene ID" value="Csp11.Scaffold620.g6146"/>
</dbReference>
<name>A0A1I7TI29_9PELO</name>
<protein>
    <submittedName>
        <fullName evidence="2">N-acetyltransferase domain-containing protein</fullName>
    </submittedName>
</protein>
<evidence type="ECO:0000313" key="2">
    <source>
        <dbReference type="WBParaSite" id="Csp11.Scaffold620.g6146.t1"/>
    </source>
</evidence>
<sequence length="93" mass="10711">MVYRLKEDFGDGLTNEELEIAWKLEKMLGMSSQKKIICQPGNIYLGEIINTKVNNEPALELYKKNGFALNRLVKNAYPRCNSDAYYLLLYTAD</sequence>
<reference evidence="2" key="1">
    <citation type="submission" date="2016-11" db="UniProtKB">
        <authorList>
            <consortium name="WormBaseParasite"/>
        </authorList>
    </citation>
    <scope>IDENTIFICATION</scope>
</reference>
<dbReference type="AlphaFoldDB" id="A0A1I7TI29"/>
<keyword evidence="1" id="KW-1185">Reference proteome</keyword>
<accession>A0A1I7TI29</accession>
<dbReference type="Gene3D" id="3.40.630.30">
    <property type="match status" value="1"/>
</dbReference>
<dbReference type="Proteomes" id="UP000095282">
    <property type="component" value="Unplaced"/>
</dbReference>
<organism evidence="1 2">
    <name type="scientific">Caenorhabditis tropicalis</name>
    <dbReference type="NCBI Taxonomy" id="1561998"/>
    <lineage>
        <taxon>Eukaryota</taxon>
        <taxon>Metazoa</taxon>
        <taxon>Ecdysozoa</taxon>
        <taxon>Nematoda</taxon>
        <taxon>Chromadorea</taxon>
        <taxon>Rhabditida</taxon>
        <taxon>Rhabditina</taxon>
        <taxon>Rhabditomorpha</taxon>
        <taxon>Rhabditoidea</taxon>
        <taxon>Rhabditidae</taxon>
        <taxon>Peloderinae</taxon>
        <taxon>Caenorhabditis</taxon>
    </lineage>
</organism>